<organism evidence="3 4">
    <name type="scientific">Mikania micrantha</name>
    <name type="common">bitter vine</name>
    <dbReference type="NCBI Taxonomy" id="192012"/>
    <lineage>
        <taxon>Eukaryota</taxon>
        <taxon>Viridiplantae</taxon>
        <taxon>Streptophyta</taxon>
        <taxon>Embryophyta</taxon>
        <taxon>Tracheophyta</taxon>
        <taxon>Spermatophyta</taxon>
        <taxon>Magnoliopsida</taxon>
        <taxon>eudicotyledons</taxon>
        <taxon>Gunneridae</taxon>
        <taxon>Pentapetalae</taxon>
        <taxon>asterids</taxon>
        <taxon>campanulids</taxon>
        <taxon>Asterales</taxon>
        <taxon>Asteraceae</taxon>
        <taxon>Asteroideae</taxon>
        <taxon>Heliantheae alliance</taxon>
        <taxon>Eupatorieae</taxon>
        <taxon>Mikania</taxon>
    </lineage>
</organism>
<keyword evidence="1" id="KW-0863">Zinc-finger</keyword>
<dbReference type="Gene3D" id="4.10.60.10">
    <property type="entry name" value="Zinc finger, CCHC-type"/>
    <property type="match status" value="1"/>
</dbReference>
<dbReference type="OrthoDB" id="5378265at2759"/>
<dbReference type="PROSITE" id="PS50158">
    <property type="entry name" value="ZF_CCHC"/>
    <property type="match status" value="1"/>
</dbReference>
<comment type="caution">
    <text evidence="3">The sequence shown here is derived from an EMBL/GenBank/DDBJ whole genome shotgun (WGS) entry which is preliminary data.</text>
</comment>
<gene>
    <name evidence="3" type="ORF">E3N88_12916</name>
</gene>
<dbReference type="GO" id="GO:0003676">
    <property type="term" value="F:nucleic acid binding"/>
    <property type="evidence" value="ECO:0007669"/>
    <property type="project" value="InterPro"/>
</dbReference>
<dbReference type="SUPFAM" id="SSF57756">
    <property type="entry name" value="Retrovirus zinc finger-like domains"/>
    <property type="match status" value="1"/>
</dbReference>
<dbReference type="AlphaFoldDB" id="A0A5N6P9D5"/>
<keyword evidence="4" id="KW-1185">Reference proteome</keyword>
<evidence type="ECO:0000259" key="2">
    <source>
        <dbReference type="PROSITE" id="PS50158"/>
    </source>
</evidence>
<accession>A0A5N6P9D5</accession>
<dbReference type="InterPro" id="IPR001878">
    <property type="entry name" value="Znf_CCHC"/>
</dbReference>
<dbReference type="EMBL" id="SZYD01000006">
    <property type="protein sequence ID" value="KAD5961443.1"/>
    <property type="molecule type" value="Genomic_DNA"/>
</dbReference>
<feature type="domain" description="CCHC-type" evidence="2">
    <location>
        <begin position="123"/>
        <end position="139"/>
    </location>
</feature>
<dbReference type="Pfam" id="PF00098">
    <property type="entry name" value="zf-CCHC"/>
    <property type="match status" value="1"/>
</dbReference>
<keyword evidence="1" id="KW-0862">Zinc</keyword>
<name>A0A5N6P9D5_9ASTR</name>
<evidence type="ECO:0000313" key="3">
    <source>
        <dbReference type="EMBL" id="KAD5961443.1"/>
    </source>
</evidence>
<evidence type="ECO:0000313" key="4">
    <source>
        <dbReference type="Proteomes" id="UP000326396"/>
    </source>
</evidence>
<proteinExistence type="predicted"/>
<sequence length="158" mass="17129">MLRIVASSFTLDWTDAAIDLKLSCGNESTINLSASHVLKCSQVATGTPATAVGGRQGVRLLLLRQSALRRDASPSPERLLLLLKLSVSKIRNYGRGRGQGRGFGIGERGHGRGSGRGDKSGFRCYECGAFGHFANECTKWKDKEKEPNLIELEEPALL</sequence>
<reference evidence="3 4" key="1">
    <citation type="submission" date="2019-05" db="EMBL/GenBank/DDBJ databases">
        <title>Mikania micrantha, genome provides insights into the molecular mechanism of rapid growth.</title>
        <authorList>
            <person name="Liu B."/>
        </authorList>
    </citation>
    <scope>NUCLEOTIDE SEQUENCE [LARGE SCALE GENOMIC DNA]</scope>
    <source>
        <strain evidence="3">NLD-2019</strain>
        <tissue evidence="3">Leaf</tissue>
    </source>
</reference>
<evidence type="ECO:0000256" key="1">
    <source>
        <dbReference type="PROSITE-ProRule" id="PRU00047"/>
    </source>
</evidence>
<dbReference type="SMART" id="SM00343">
    <property type="entry name" value="ZnF_C2HC"/>
    <property type="match status" value="1"/>
</dbReference>
<dbReference type="Proteomes" id="UP000326396">
    <property type="component" value="Linkage Group LG14"/>
</dbReference>
<dbReference type="GO" id="GO:0008270">
    <property type="term" value="F:zinc ion binding"/>
    <property type="evidence" value="ECO:0007669"/>
    <property type="project" value="UniProtKB-KW"/>
</dbReference>
<protein>
    <recommendedName>
        <fullName evidence="2">CCHC-type domain-containing protein</fullName>
    </recommendedName>
</protein>
<keyword evidence="1" id="KW-0479">Metal-binding</keyword>
<dbReference type="InterPro" id="IPR036875">
    <property type="entry name" value="Znf_CCHC_sf"/>
</dbReference>